<evidence type="ECO:0000256" key="1">
    <source>
        <dbReference type="SAM" id="MobiDB-lite"/>
    </source>
</evidence>
<feature type="region of interest" description="Disordered" evidence="1">
    <location>
        <begin position="251"/>
        <end position="276"/>
    </location>
</feature>
<keyword evidence="3" id="KW-1185">Reference proteome</keyword>
<evidence type="ECO:0000313" key="3">
    <source>
        <dbReference type="Proteomes" id="UP000693970"/>
    </source>
</evidence>
<dbReference type="EMBL" id="JAGRRH010000016">
    <property type="protein sequence ID" value="KAG7353537.1"/>
    <property type="molecule type" value="Genomic_DNA"/>
</dbReference>
<dbReference type="AlphaFoldDB" id="A0A9K3L0V1"/>
<feature type="compositionally biased region" description="Low complexity" evidence="1">
    <location>
        <begin position="255"/>
        <end position="267"/>
    </location>
</feature>
<feature type="region of interest" description="Disordered" evidence="1">
    <location>
        <begin position="1"/>
        <end position="94"/>
    </location>
</feature>
<dbReference type="OrthoDB" id="47424at2759"/>
<proteinExistence type="predicted"/>
<feature type="compositionally biased region" description="Basic and acidic residues" evidence="1">
    <location>
        <begin position="60"/>
        <end position="76"/>
    </location>
</feature>
<protein>
    <submittedName>
        <fullName evidence="2">Uncharacterized protein</fullName>
    </submittedName>
</protein>
<reference evidence="2" key="2">
    <citation type="submission" date="2021-04" db="EMBL/GenBank/DDBJ databases">
        <authorList>
            <person name="Podell S."/>
        </authorList>
    </citation>
    <scope>NUCLEOTIDE SEQUENCE</scope>
    <source>
        <strain evidence="2">Hildebrandi</strain>
    </source>
</reference>
<sequence>MNQQRRMFRGRGGPNDRRLPKHNARRRRPHPSFEDDGPNPPKYSGPAPTHEKPGCIGEQDEAHSMHGPSEEARNDMGEGQSIQDDSNFDKAHPNPCREEIRHLHRRIRNVQESIQTSTALVNPSVYKEVCLNAVANCVNEWRSIVRHYRSKEVEEGATAKDSAALTPELRKETGLEVFQLIQLSLQAGPLAGAKPGYFKRCGGEVAKMVGMCLDEIVPKHEDLAQNMGFSAKQMDTMIQWQDNVTKAALNEKPPSKSVLKLQQQQQRVQKKGKKKE</sequence>
<feature type="compositionally biased region" description="Basic residues" evidence="1">
    <location>
        <begin position="19"/>
        <end position="30"/>
    </location>
</feature>
<evidence type="ECO:0000313" key="2">
    <source>
        <dbReference type="EMBL" id="KAG7353537.1"/>
    </source>
</evidence>
<comment type="caution">
    <text evidence="2">The sequence shown here is derived from an EMBL/GenBank/DDBJ whole genome shotgun (WGS) entry which is preliminary data.</text>
</comment>
<name>A0A9K3L0V1_9STRA</name>
<gene>
    <name evidence="2" type="ORF">IV203_002892</name>
</gene>
<accession>A0A9K3L0V1</accession>
<dbReference type="Proteomes" id="UP000693970">
    <property type="component" value="Unassembled WGS sequence"/>
</dbReference>
<reference evidence="2" key="1">
    <citation type="journal article" date="2021" name="Sci. Rep.">
        <title>Diploid genomic architecture of Nitzschia inconspicua, an elite biomass production diatom.</title>
        <authorList>
            <person name="Oliver A."/>
            <person name="Podell S."/>
            <person name="Pinowska A."/>
            <person name="Traller J.C."/>
            <person name="Smith S.R."/>
            <person name="McClure R."/>
            <person name="Beliaev A."/>
            <person name="Bohutskyi P."/>
            <person name="Hill E.A."/>
            <person name="Rabines A."/>
            <person name="Zheng H."/>
            <person name="Allen L.Z."/>
            <person name="Kuo A."/>
            <person name="Grigoriev I.V."/>
            <person name="Allen A.E."/>
            <person name="Hazlebeck D."/>
            <person name="Allen E.E."/>
        </authorList>
    </citation>
    <scope>NUCLEOTIDE SEQUENCE</scope>
    <source>
        <strain evidence="2">Hildebrandi</strain>
    </source>
</reference>
<organism evidence="2 3">
    <name type="scientific">Nitzschia inconspicua</name>
    <dbReference type="NCBI Taxonomy" id="303405"/>
    <lineage>
        <taxon>Eukaryota</taxon>
        <taxon>Sar</taxon>
        <taxon>Stramenopiles</taxon>
        <taxon>Ochrophyta</taxon>
        <taxon>Bacillariophyta</taxon>
        <taxon>Bacillariophyceae</taxon>
        <taxon>Bacillariophycidae</taxon>
        <taxon>Bacillariales</taxon>
        <taxon>Bacillariaceae</taxon>
        <taxon>Nitzschia</taxon>
    </lineage>
</organism>